<reference evidence="2 3" key="2">
    <citation type="submission" date="2020-03" db="EMBL/GenBank/DDBJ databases">
        <authorList>
            <person name="Ichikawa N."/>
            <person name="Kimura A."/>
            <person name="Kitahashi Y."/>
            <person name="Uohara A."/>
        </authorList>
    </citation>
    <scope>NUCLEOTIDE SEQUENCE [LARGE SCALE GENOMIC DNA]</scope>
    <source>
        <strain evidence="2 3">NBRC 108639</strain>
    </source>
</reference>
<reference evidence="2 3" key="1">
    <citation type="submission" date="2020-03" db="EMBL/GenBank/DDBJ databases">
        <title>Whole genome shotgun sequence of Phytohabitans houttuyneae NBRC 108639.</title>
        <authorList>
            <person name="Komaki H."/>
            <person name="Tamura T."/>
        </authorList>
    </citation>
    <scope>NUCLEOTIDE SEQUENCE [LARGE SCALE GENOMIC DNA]</scope>
    <source>
        <strain evidence="2 3">NBRC 108639</strain>
    </source>
</reference>
<dbReference type="AlphaFoldDB" id="A0A6V8KZT9"/>
<dbReference type="GO" id="GO:0005975">
    <property type="term" value="P:carbohydrate metabolic process"/>
    <property type="evidence" value="ECO:0007669"/>
    <property type="project" value="InterPro"/>
</dbReference>
<proteinExistence type="predicted"/>
<feature type="domain" description="CBM2" evidence="1">
    <location>
        <begin position="1"/>
        <end position="96"/>
    </location>
</feature>
<dbReference type="Pfam" id="PF00553">
    <property type="entry name" value="CBM_2"/>
    <property type="match status" value="1"/>
</dbReference>
<dbReference type="SMART" id="SM00637">
    <property type="entry name" value="CBD_II"/>
    <property type="match status" value="1"/>
</dbReference>
<dbReference type="GO" id="GO:0030247">
    <property type="term" value="F:polysaccharide binding"/>
    <property type="evidence" value="ECO:0007669"/>
    <property type="project" value="UniProtKB-UniRule"/>
</dbReference>
<name>A0A6V8KZT9_9ACTN</name>
<organism evidence="2 3">
    <name type="scientific">Phytohabitans houttuyneae</name>
    <dbReference type="NCBI Taxonomy" id="1076126"/>
    <lineage>
        <taxon>Bacteria</taxon>
        <taxon>Bacillati</taxon>
        <taxon>Actinomycetota</taxon>
        <taxon>Actinomycetes</taxon>
        <taxon>Micromonosporales</taxon>
        <taxon>Micromonosporaceae</taxon>
    </lineage>
</organism>
<dbReference type="EMBL" id="BLPF01000005">
    <property type="protein sequence ID" value="GFJ86035.1"/>
    <property type="molecule type" value="Genomic_DNA"/>
</dbReference>
<dbReference type="InterPro" id="IPR012291">
    <property type="entry name" value="CBM2_carb-bd_dom_sf"/>
</dbReference>
<dbReference type="InterPro" id="IPR001919">
    <property type="entry name" value="CBD2"/>
</dbReference>
<keyword evidence="3" id="KW-1185">Reference proteome</keyword>
<protein>
    <recommendedName>
        <fullName evidence="1">CBM2 domain-containing protein</fullName>
    </recommendedName>
</protein>
<dbReference type="PROSITE" id="PS51173">
    <property type="entry name" value="CBM2"/>
    <property type="match status" value="1"/>
</dbReference>
<dbReference type="InterPro" id="IPR008965">
    <property type="entry name" value="CBM2/CBM3_carb-bd_dom_sf"/>
</dbReference>
<dbReference type="SUPFAM" id="SSF49384">
    <property type="entry name" value="Carbohydrate-binding domain"/>
    <property type="match status" value="1"/>
</dbReference>
<dbReference type="GO" id="GO:0004553">
    <property type="term" value="F:hydrolase activity, hydrolyzing O-glycosyl compounds"/>
    <property type="evidence" value="ECO:0007669"/>
    <property type="project" value="InterPro"/>
</dbReference>
<accession>A0A6V8KZT9</accession>
<gene>
    <name evidence="2" type="ORF">Phou_102150</name>
</gene>
<evidence type="ECO:0000313" key="3">
    <source>
        <dbReference type="Proteomes" id="UP000482800"/>
    </source>
</evidence>
<sequence length="96" mass="9876">MVYVPNQWTGGFTTDVRITNRGSAVTSWTLRFTVGSGVRLTNGWNGTWSQSGTQITVSNASWNGNLASGGTVSAGFQGTGTLGTPTAITLNGTACS</sequence>
<evidence type="ECO:0000313" key="2">
    <source>
        <dbReference type="EMBL" id="GFJ86035.1"/>
    </source>
</evidence>
<dbReference type="Proteomes" id="UP000482800">
    <property type="component" value="Unassembled WGS sequence"/>
</dbReference>
<evidence type="ECO:0000259" key="1">
    <source>
        <dbReference type="PROSITE" id="PS51173"/>
    </source>
</evidence>
<dbReference type="Gene3D" id="2.60.40.290">
    <property type="match status" value="1"/>
</dbReference>
<dbReference type="RefSeq" id="WP_308785235.1">
    <property type="nucleotide sequence ID" value="NZ_BLPF01000005.1"/>
</dbReference>
<comment type="caution">
    <text evidence="2">The sequence shown here is derived from an EMBL/GenBank/DDBJ whole genome shotgun (WGS) entry which is preliminary data.</text>
</comment>